<evidence type="ECO:0000256" key="3">
    <source>
        <dbReference type="ARBA" id="ARBA00022490"/>
    </source>
</evidence>
<evidence type="ECO:0000256" key="4">
    <source>
        <dbReference type="ARBA" id="ARBA00022574"/>
    </source>
</evidence>
<proteinExistence type="predicted"/>
<sequence length="727" mass="83684">MKNVFISGGCNSVYNGLDVCQFEPNQHLIAFPCSNQVNKFLSQILVYDIEKLKIIYSYSTFNKRVNYVRFLNANTLIASDGEGRIAIFNDSQILHETKLNESIQLFKVIDKYIITLSIDGLVTVLDQELKELSKLEFGNNVMENIDAISFDNYIFVALSGVDTQIHLYILENNQLQYKTSVKGHQRSLNHLQFQLKNQDYLQLASASKDTYTRIWSIYKVNEVEAKIKSFRINQQLYSFKLETILQGHIEEVSSVNWLDENTILSGSFDYNVIIWKQDKDTGLWLSISRLGQTSGNKNQIFGLQTSFNKKYIICYTLTGAIYIWKQEQDNWIEQPVITGHYAEVTDLDFKDYLLTCSIDQTSRIFAKWIQNDTYHEISRPQIHGYDLNAIKQIGNQIISGGDEKILRMFNPSPFTINQLNYLNEQNIDSSVFLNQNIPSQIVNYNNRQFNEFKLATEGIQQALGLMNVQMQFEDEEDENVKNNEEEINLEVRYGKPPNDALLAKKSLWPETNKLYGHGYAIQAIAVHQNIAASSSVAITPKAAEIIIWDTNTFKIKQQLPCHNYTVVQLVFSKSGKYLISVSKDRCLGVFVKQDDNNYQLLSKSQPSSRIVYTCSFNNDESLIFTGSRDKKFRIYNTTEVSLPIKEIDFPDEITAIDCVQYNEKQIVAVAYGQGQLEIFEFTQTMELKLLSSVDKYHQHSKTINRIKFNNNLLASCSDDHTVRIYQI</sequence>
<comment type="subcellular location">
    <subcellularLocation>
        <location evidence="2">Cytoplasm</location>
    </subcellularLocation>
    <subcellularLocation>
        <location evidence="1">Nucleus</location>
    </subcellularLocation>
</comment>
<evidence type="ECO:0000256" key="5">
    <source>
        <dbReference type="ARBA" id="ARBA00022737"/>
    </source>
</evidence>
<protein>
    <submittedName>
        <fullName evidence="8">Uncharacterized protein</fullName>
    </submittedName>
</protein>
<dbReference type="InterPro" id="IPR001680">
    <property type="entry name" value="WD40_rpt"/>
</dbReference>
<organism evidence="8 9">
    <name type="scientific">Paramecium primaurelia</name>
    <dbReference type="NCBI Taxonomy" id="5886"/>
    <lineage>
        <taxon>Eukaryota</taxon>
        <taxon>Sar</taxon>
        <taxon>Alveolata</taxon>
        <taxon>Ciliophora</taxon>
        <taxon>Intramacronucleata</taxon>
        <taxon>Oligohymenophorea</taxon>
        <taxon>Peniculida</taxon>
        <taxon>Parameciidae</taxon>
        <taxon>Paramecium</taxon>
    </lineage>
</organism>
<name>A0A8S1KKV1_PARPR</name>
<reference evidence="8" key="1">
    <citation type="submission" date="2021-01" db="EMBL/GenBank/DDBJ databases">
        <authorList>
            <consortium name="Genoscope - CEA"/>
            <person name="William W."/>
        </authorList>
    </citation>
    <scope>NUCLEOTIDE SEQUENCE</scope>
</reference>
<comment type="caution">
    <text evidence="8">The sequence shown here is derived from an EMBL/GenBank/DDBJ whole genome shotgun (WGS) entry which is preliminary data.</text>
</comment>
<dbReference type="GO" id="GO:0005737">
    <property type="term" value="C:cytoplasm"/>
    <property type="evidence" value="ECO:0007669"/>
    <property type="project" value="UniProtKB-SubCell"/>
</dbReference>
<evidence type="ECO:0000313" key="8">
    <source>
        <dbReference type="EMBL" id="CAD8055728.1"/>
    </source>
</evidence>
<keyword evidence="9" id="KW-1185">Reference proteome</keyword>
<dbReference type="GO" id="GO:0002098">
    <property type="term" value="P:tRNA wobble uridine modification"/>
    <property type="evidence" value="ECO:0007669"/>
    <property type="project" value="InterPro"/>
</dbReference>
<feature type="repeat" description="WD" evidence="7">
    <location>
        <begin position="245"/>
        <end position="276"/>
    </location>
</feature>
<gene>
    <name evidence="8" type="ORF">PPRIM_AZ9-3.1.T0230326</name>
</gene>
<dbReference type="EMBL" id="CAJJDM010000021">
    <property type="protein sequence ID" value="CAD8055728.1"/>
    <property type="molecule type" value="Genomic_DNA"/>
</dbReference>
<dbReference type="PANTHER" id="PTHR44111">
    <property type="entry name" value="ELONGATOR COMPLEX PROTEIN 2"/>
    <property type="match status" value="1"/>
</dbReference>
<evidence type="ECO:0000256" key="7">
    <source>
        <dbReference type="PROSITE-ProRule" id="PRU00221"/>
    </source>
</evidence>
<evidence type="ECO:0000256" key="1">
    <source>
        <dbReference type="ARBA" id="ARBA00004123"/>
    </source>
</evidence>
<dbReference type="GO" id="GO:0033588">
    <property type="term" value="C:elongator holoenzyme complex"/>
    <property type="evidence" value="ECO:0007669"/>
    <property type="project" value="InterPro"/>
</dbReference>
<evidence type="ECO:0000256" key="2">
    <source>
        <dbReference type="ARBA" id="ARBA00004496"/>
    </source>
</evidence>
<dbReference type="InterPro" id="IPR037289">
    <property type="entry name" value="Elp2"/>
</dbReference>
<feature type="repeat" description="WD" evidence="7">
    <location>
        <begin position="696"/>
        <end position="727"/>
    </location>
</feature>
<keyword evidence="4 7" id="KW-0853">WD repeat</keyword>
<evidence type="ECO:0000256" key="6">
    <source>
        <dbReference type="ARBA" id="ARBA00023242"/>
    </source>
</evidence>
<keyword evidence="6" id="KW-0539">Nucleus</keyword>
<dbReference type="Pfam" id="PF00400">
    <property type="entry name" value="WD40"/>
    <property type="match status" value="4"/>
</dbReference>
<dbReference type="SMART" id="SM00320">
    <property type="entry name" value="WD40"/>
    <property type="match status" value="10"/>
</dbReference>
<dbReference type="GO" id="GO:0005634">
    <property type="term" value="C:nucleus"/>
    <property type="evidence" value="ECO:0007669"/>
    <property type="project" value="UniProtKB-SubCell"/>
</dbReference>
<keyword evidence="3" id="KW-0963">Cytoplasm</keyword>
<dbReference type="OMA" id="NPRSHCL"/>
<dbReference type="Proteomes" id="UP000688137">
    <property type="component" value="Unassembled WGS sequence"/>
</dbReference>
<evidence type="ECO:0000313" key="9">
    <source>
        <dbReference type="Proteomes" id="UP000688137"/>
    </source>
</evidence>
<dbReference type="PROSITE" id="PS50082">
    <property type="entry name" value="WD_REPEATS_2"/>
    <property type="match status" value="2"/>
</dbReference>
<accession>A0A8S1KKV1</accession>
<dbReference type="PROSITE" id="PS50294">
    <property type="entry name" value="WD_REPEATS_REGION"/>
    <property type="match status" value="2"/>
</dbReference>
<dbReference type="AlphaFoldDB" id="A0A8S1KKV1"/>
<dbReference type="PANTHER" id="PTHR44111:SF1">
    <property type="entry name" value="ELONGATOR COMPLEX PROTEIN 2"/>
    <property type="match status" value="1"/>
</dbReference>
<keyword evidence="5" id="KW-0677">Repeat</keyword>